<reference evidence="2" key="1">
    <citation type="journal article" date="2021" name="Nat. Commun.">
        <title>Genetic determinants of endophytism in the Arabidopsis root mycobiome.</title>
        <authorList>
            <person name="Mesny F."/>
            <person name="Miyauchi S."/>
            <person name="Thiergart T."/>
            <person name="Pickel B."/>
            <person name="Atanasova L."/>
            <person name="Karlsson M."/>
            <person name="Huettel B."/>
            <person name="Barry K.W."/>
            <person name="Haridas S."/>
            <person name="Chen C."/>
            <person name="Bauer D."/>
            <person name="Andreopoulos W."/>
            <person name="Pangilinan J."/>
            <person name="LaButti K."/>
            <person name="Riley R."/>
            <person name="Lipzen A."/>
            <person name="Clum A."/>
            <person name="Drula E."/>
            <person name="Henrissat B."/>
            <person name="Kohler A."/>
            <person name="Grigoriev I.V."/>
            <person name="Martin F.M."/>
            <person name="Hacquard S."/>
        </authorList>
    </citation>
    <scope>NUCLEOTIDE SEQUENCE</scope>
    <source>
        <strain evidence="2">MPI-CAGE-AT-0023</strain>
    </source>
</reference>
<dbReference type="AlphaFoldDB" id="A0A9P9HNG3"/>
<feature type="region of interest" description="Disordered" evidence="1">
    <location>
        <begin position="327"/>
        <end position="355"/>
    </location>
</feature>
<keyword evidence="3" id="KW-1185">Reference proteome</keyword>
<evidence type="ECO:0000256" key="1">
    <source>
        <dbReference type="SAM" id="MobiDB-lite"/>
    </source>
</evidence>
<accession>A0A9P9HNG3</accession>
<proteinExistence type="predicted"/>
<protein>
    <submittedName>
        <fullName evidence="2">Uncharacterized protein</fullName>
    </submittedName>
</protein>
<evidence type="ECO:0000313" key="2">
    <source>
        <dbReference type="EMBL" id="KAH7259644.1"/>
    </source>
</evidence>
<dbReference type="Proteomes" id="UP000720189">
    <property type="component" value="Unassembled WGS sequence"/>
</dbReference>
<sequence length="355" mass="38784">MPQRAALSPSLNGRRSNKLLQEYNIDGRTKRSKFQSSSGVHQVAPQDKEIHMRVSPEVKGHGIKEPQLIRRTGIILTQQHQESVASADGQEKLQGLGDFVFLRDMKWRRFRSMMLRGSRVLLAYGRASGKQALNQAGLMRKRPERSVMETSSEALLHCSGVCVHSSNATTCCGCCAQILTLKLSLSEAAGEIELEHATVSYYLTAEKGAPLRLWLGEGVTPVTYGPGDGGLQRNNQNRCCLLRKDKRQSHENSLFLDWSPQWPRVYGPFSEDLGYTSFEVLCMSSSSFGSDGVEIVGEDGTAGTSIPSSGSMSILIVSRFLGMGVSHRGSAASGPGREHQQSPPGGRGRRVASLY</sequence>
<evidence type="ECO:0000313" key="3">
    <source>
        <dbReference type="Proteomes" id="UP000720189"/>
    </source>
</evidence>
<comment type="caution">
    <text evidence="2">The sequence shown here is derived from an EMBL/GenBank/DDBJ whole genome shotgun (WGS) entry which is preliminary data.</text>
</comment>
<gene>
    <name evidence="2" type="ORF">BKA55DRAFT_537336</name>
</gene>
<dbReference type="GeneID" id="70219856"/>
<dbReference type="RefSeq" id="XP_046052352.1">
    <property type="nucleotide sequence ID" value="XM_046189902.1"/>
</dbReference>
<name>A0A9P9HNG3_FUSRE</name>
<organism evidence="2 3">
    <name type="scientific">Fusarium redolens</name>
    <dbReference type="NCBI Taxonomy" id="48865"/>
    <lineage>
        <taxon>Eukaryota</taxon>
        <taxon>Fungi</taxon>
        <taxon>Dikarya</taxon>
        <taxon>Ascomycota</taxon>
        <taxon>Pezizomycotina</taxon>
        <taxon>Sordariomycetes</taxon>
        <taxon>Hypocreomycetidae</taxon>
        <taxon>Hypocreales</taxon>
        <taxon>Nectriaceae</taxon>
        <taxon>Fusarium</taxon>
        <taxon>Fusarium redolens species complex</taxon>
    </lineage>
</organism>
<dbReference type="EMBL" id="JAGMUX010000005">
    <property type="protein sequence ID" value="KAH7259644.1"/>
    <property type="molecule type" value="Genomic_DNA"/>
</dbReference>